<dbReference type="GO" id="GO:0006508">
    <property type="term" value="P:proteolysis"/>
    <property type="evidence" value="ECO:0007669"/>
    <property type="project" value="UniProtKB-KW"/>
</dbReference>
<dbReference type="InterPro" id="IPR004387">
    <property type="entry name" value="Pept_M50_Zn"/>
</dbReference>
<dbReference type="SUPFAM" id="SSF50156">
    <property type="entry name" value="PDZ domain-like"/>
    <property type="match status" value="3"/>
</dbReference>
<sequence>MDLLYFALLCSVLIFVHELGHFVCAKLFGVKVLTFSIGFGPKVLRLRGRETEYCVGLLPLGGFVKMLEENRQEPVLPEDRRRTFEAQALWKRVIIVLAGPAMNVLFPVLLYFAVFIGETRFVPPTVGSVLPAHPAEGKLRPGDRILEVDGERITTFAELQRMVARSPGQELKLKVFRDREHVDVTVIPEEKVVQKPLEIVERIGELGIRPSRPAAVIGISRLDSPAFRAGLRTFDLVTEVSGRPIKTWSDLEQALMDNRGATVPVTYLRPVPVTRALGGLADLAVYESGVAALTPETGAADLQSRTGIEHADLYVAEVPEGSPEWKADLRVGDRVVEVDGVEVTAWSTFTERLFAAPDKPHVITWLRAGQRKSGTIELRREEYLDEYGQYRPRFFLRAANWSPMVPEPYVEGGPAAIRLALESALDETYDVIRFIMIGIVRIVEGKVSISTLGGPITVYDVVGEEGAKGVSYFVWAMAVISINLGLINLLPIPVLDGGHLLFFTFEAVLRRPLPLRVREIASLAGLVVLVGLMGIAFKNDVERRWDVIQGQLRELAG</sequence>
<dbReference type="AlphaFoldDB" id="A0A017SYX9"/>
<dbReference type="NCBIfam" id="TIGR00054">
    <property type="entry name" value="RIP metalloprotease RseP"/>
    <property type="match status" value="1"/>
</dbReference>
<dbReference type="SMART" id="SM00228">
    <property type="entry name" value="PDZ"/>
    <property type="match status" value="3"/>
</dbReference>
<organism evidence="13 14">
    <name type="scientific">Chondromyces apiculatus DSM 436</name>
    <dbReference type="NCBI Taxonomy" id="1192034"/>
    <lineage>
        <taxon>Bacteria</taxon>
        <taxon>Pseudomonadati</taxon>
        <taxon>Myxococcota</taxon>
        <taxon>Polyangia</taxon>
        <taxon>Polyangiales</taxon>
        <taxon>Polyangiaceae</taxon>
        <taxon>Chondromyces</taxon>
    </lineage>
</organism>
<dbReference type="CDD" id="cd06163">
    <property type="entry name" value="S2P-M50_PDZ_RseP-like"/>
    <property type="match status" value="1"/>
</dbReference>
<dbReference type="CDD" id="cd23081">
    <property type="entry name" value="cpPDZ_EcRseP-like"/>
    <property type="match status" value="1"/>
</dbReference>
<accession>A0A017SYX9</accession>
<dbReference type="GO" id="GO:0016020">
    <property type="term" value="C:membrane"/>
    <property type="evidence" value="ECO:0007669"/>
    <property type="project" value="UniProtKB-SubCell"/>
</dbReference>
<feature type="transmembrane region" description="Helical" evidence="11">
    <location>
        <begin position="93"/>
        <end position="114"/>
    </location>
</feature>
<keyword evidence="8 11" id="KW-1133">Transmembrane helix</keyword>
<feature type="domain" description="PDZ" evidence="12">
    <location>
        <begin position="290"/>
        <end position="343"/>
    </location>
</feature>
<evidence type="ECO:0000256" key="8">
    <source>
        <dbReference type="ARBA" id="ARBA00022989"/>
    </source>
</evidence>
<reference evidence="13 14" key="1">
    <citation type="submission" date="2013-05" db="EMBL/GenBank/DDBJ databases">
        <title>Genome assembly of Chondromyces apiculatus DSM 436.</title>
        <authorList>
            <person name="Sharma G."/>
            <person name="Khatri I."/>
            <person name="Kaur C."/>
            <person name="Mayilraj S."/>
            <person name="Subramanian S."/>
        </authorList>
    </citation>
    <scope>NUCLEOTIDE SEQUENCE [LARGE SCALE GENOMIC DNA]</scope>
    <source>
        <strain evidence="13 14">DSM 436</strain>
    </source>
</reference>
<keyword evidence="5 11" id="KW-0812">Transmembrane</keyword>
<dbReference type="Gene3D" id="2.30.42.10">
    <property type="match status" value="3"/>
</dbReference>
<evidence type="ECO:0000256" key="6">
    <source>
        <dbReference type="ARBA" id="ARBA00022801"/>
    </source>
</evidence>
<evidence type="ECO:0000256" key="5">
    <source>
        <dbReference type="ARBA" id="ARBA00022692"/>
    </source>
</evidence>
<dbReference type="EMBL" id="ASRX01000065">
    <property type="protein sequence ID" value="EYF02153.1"/>
    <property type="molecule type" value="Genomic_DNA"/>
</dbReference>
<evidence type="ECO:0000256" key="3">
    <source>
        <dbReference type="ARBA" id="ARBA00007931"/>
    </source>
</evidence>
<comment type="similarity">
    <text evidence="3">Belongs to the peptidase M50B family.</text>
</comment>
<dbReference type="STRING" id="1192034.CAP_7364"/>
<keyword evidence="4 13" id="KW-0645">Protease</keyword>
<comment type="caution">
    <text evidence="13">The sequence shown here is derived from an EMBL/GenBank/DDBJ whole genome shotgun (WGS) entry which is preliminary data.</text>
</comment>
<evidence type="ECO:0000313" key="13">
    <source>
        <dbReference type="EMBL" id="EYF02153.1"/>
    </source>
</evidence>
<dbReference type="GO" id="GO:0051301">
    <property type="term" value="P:cell division"/>
    <property type="evidence" value="ECO:0007669"/>
    <property type="project" value="UniProtKB-KW"/>
</dbReference>
<comment type="cofactor">
    <cofactor evidence="1">
        <name>Zn(2+)</name>
        <dbReference type="ChEBI" id="CHEBI:29105"/>
    </cofactor>
</comment>
<keyword evidence="6" id="KW-0378">Hydrolase</keyword>
<dbReference type="PANTHER" id="PTHR42837">
    <property type="entry name" value="REGULATOR OF SIGMA-E PROTEASE RSEP"/>
    <property type="match status" value="1"/>
</dbReference>
<dbReference type="PANTHER" id="PTHR42837:SF2">
    <property type="entry name" value="MEMBRANE METALLOPROTEASE ARASP2, CHLOROPLASTIC-RELATED"/>
    <property type="match status" value="1"/>
</dbReference>
<evidence type="ECO:0000256" key="10">
    <source>
        <dbReference type="ARBA" id="ARBA00023136"/>
    </source>
</evidence>
<evidence type="ECO:0000259" key="12">
    <source>
        <dbReference type="PROSITE" id="PS50106"/>
    </source>
</evidence>
<dbReference type="PROSITE" id="PS50106">
    <property type="entry name" value="PDZ"/>
    <property type="match status" value="2"/>
</dbReference>
<dbReference type="InterPro" id="IPR041489">
    <property type="entry name" value="PDZ_6"/>
</dbReference>
<feature type="domain" description="PDZ" evidence="12">
    <location>
        <begin position="126"/>
        <end position="179"/>
    </location>
</feature>
<protein>
    <submittedName>
        <fullName evidence="13">Intramembrane protease RasP/YluC, implicated in cell division based on FtsL cleavage</fullName>
    </submittedName>
</protein>
<evidence type="ECO:0000256" key="11">
    <source>
        <dbReference type="SAM" id="Phobius"/>
    </source>
</evidence>
<evidence type="ECO:0000313" key="14">
    <source>
        <dbReference type="Proteomes" id="UP000019678"/>
    </source>
</evidence>
<evidence type="ECO:0000256" key="7">
    <source>
        <dbReference type="ARBA" id="ARBA00022833"/>
    </source>
</evidence>
<evidence type="ECO:0000256" key="4">
    <source>
        <dbReference type="ARBA" id="ARBA00022670"/>
    </source>
</evidence>
<keyword evidence="13" id="KW-0132">Cell division</keyword>
<keyword evidence="13" id="KW-0131">Cell cycle</keyword>
<proteinExistence type="inferred from homology"/>
<dbReference type="InterPro" id="IPR001478">
    <property type="entry name" value="PDZ"/>
</dbReference>
<evidence type="ECO:0000256" key="1">
    <source>
        <dbReference type="ARBA" id="ARBA00001947"/>
    </source>
</evidence>
<dbReference type="InterPro" id="IPR008915">
    <property type="entry name" value="Peptidase_M50"/>
</dbReference>
<dbReference type="Pfam" id="PF02163">
    <property type="entry name" value="Peptidase_M50"/>
    <property type="match status" value="1"/>
</dbReference>
<dbReference type="RefSeq" id="WP_044247983.1">
    <property type="nucleotide sequence ID" value="NZ_ASRX01000065.1"/>
</dbReference>
<comment type="subcellular location">
    <subcellularLocation>
        <location evidence="2">Membrane</location>
        <topology evidence="2">Multi-pass membrane protein</topology>
    </subcellularLocation>
</comment>
<dbReference type="OrthoDB" id="9782003at2"/>
<dbReference type="Proteomes" id="UP000019678">
    <property type="component" value="Unassembled WGS sequence"/>
</dbReference>
<evidence type="ECO:0000256" key="2">
    <source>
        <dbReference type="ARBA" id="ARBA00004141"/>
    </source>
</evidence>
<dbReference type="Pfam" id="PF17820">
    <property type="entry name" value="PDZ_6"/>
    <property type="match status" value="1"/>
</dbReference>
<dbReference type="InterPro" id="IPR036034">
    <property type="entry name" value="PDZ_sf"/>
</dbReference>
<evidence type="ECO:0000256" key="9">
    <source>
        <dbReference type="ARBA" id="ARBA00023049"/>
    </source>
</evidence>
<name>A0A017SYX9_9BACT</name>
<keyword evidence="9" id="KW-0482">Metalloprotease</keyword>
<gene>
    <name evidence="13" type="ORF">CAP_7364</name>
</gene>
<feature type="transmembrane region" description="Helical" evidence="11">
    <location>
        <begin position="472"/>
        <end position="492"/>
    </location>
</feature>
<keyword evidence="14" id="KW-1185">Reference proteome</keyword>
<keyword evidence="7" id="KW-0862">Zinc</keyword>
<dbReference type="GO" id="GO:0004222">
    <property type="term" value="F:metalloendopeptidase activity"/>
    <property type="evidence" value="ECO:0007669"/>
    <property type="project" value="InterPro"/>
</dbReference>
<dbReference type="eggNOG" id="COG0750">
    <property type="taxonomic scope" value="Bacteria"/>
</dbReference>
<keyword evidence="10 11" id="KW-0472">Membrane</keyword>
<feature type="transmembrane region" description="Helical" evidence="11">
    <location>
        <begin position="520"/>
        <end position="537"/>
    </location>
</feature>